<dbReference type="OMA" id="MQVIVFS"/>
<dbReference type="Pfam" id="PF13639">
    <property type="entry name" value="zf-RING_2"/>
    <property type="match status" value="1"/>
</dbReference>
<sequence>MYSKEKCVVCLCKIEKGEEMRELRCAHLFHKACLDRWTGLNHVTCSLCRSSLAPLLSSESQFQTEVLRFKFCSFQSDRDRDTWWLR</sequence>
<keyword evidence="1" id="KW-0479">Metal-binding</keyword>
<dbReference type="InterPro" id="IPR001841">
    <property type="entry name" value="Znf_RING"/>
</dbReference>
<accession>A0A2P6QC39</accession>
<dbReference type="SUPFAM" id="SSF57850">
    <property type="entry name" value="RING/U-box"/>
    <property type="match status" value="1"/>
</dbReference>
<dbReference type="Proteomes" id="UP000238479">
    <property type="component" value="Chromosome 5"/>
</dbReference>
<dbReference type="PROSITE" id="PS50089">
    <property type="entry name" value="ZF_RING_2"/>
    <property type="match status" value="1"/>
</dbReference>
<evidence type="ECO:0000259" key="5">
    <source>
        <dbReference type="PROSITE" id="PS50089"/>
    </source>
</evidence>
<evidence type="ECO:0000313" key="6">
    <source>
        <dbReference type="EMBL" id="PRQ31747.1"/>
    </source>
</evidence>
<dbReference type="EMBL" id="PDCK01000043">
    <property type="protein sequence ID" value="PRQ31747.1"/>
    <property type="molecule type" value="Genomic_DNA"/>
</dbReference>
<comment type="caution">
    <text evidence="6">The sequence shown here is derived from an EMBL/GenBank/DDBJ whole genome shotgun (WGS) entry which is preliminary data.</text>
</comment>
<protein>
    <submittedName>
        <fullName evidence="6">Putative transcription factor C2H2 family</fullName>
    </submittedName>
</protein>
<reference evidence="6 7" key="1">
    <citation type="journal article" date="2018" name="Nat. Genet.">
        <title>The Rosa genome provides new insights in the design of modern roses.</title>
        <authorList>
            <person name="Bendahmane M."/>
        </authorList>
    </citation>
    <scope>NUCLEOTIDE SEQUENCE [LARGE SCALE GENOMIC DNA]</scope>
    <source>
        <strain evidence="7">cv. Old Blush</strain>
    </source>
</reference>
<dbReference type="GO" id="GO:0008270">
    <property type="term" value="F:zinc ion binding"/>
    <property type="evidence" value="ECO:0007669"/>
    <property type="project" value="UniProtKB-KW"/>
</dbReference>
<dbReference type="GO" id="GO:0061630">
    <property type="term" value="F:ubiquitin protein ligase activity"/>
    <property type="evidence" value="ECO:0007669"/>
    <property type="project" value="TreeGrafter"/>
</dbReference>
<keyword evidence="7" id="KW-1185">Reference proteome</keyword>
<dbReference type="Gene3D" id="3.30.40.10">
    <property type="entry name" value="Zinc/RING finger domain, C3HC4 (zinc finger)"/>
    <property type="match status" value="1"/>
</dbReference>
<dbReference type="InterPro" id="IPR013083">
    <property type="entry name" value="Znf_RING/FYVE/PHD"/>
</dbReference>
<organism evidence="6 7">
    <name type="scientific">Rosa chinensis</name>
    <name type="common">China rose</name>
    <dbReference type="NCBI Taxonomy" id="74649"/>
    <lineage>
        <taxon>Eukaryota</taxon>
        <taxon>Viridiplantae</taxon>
        <taxon>Streptophyta</taxon>
        <taxon>Embryophyta</taxon>
        <taxon>Tracheophyta</taxon>
        <taxon>Spermatophyta</taxon>
        <taxon>Magnoliopsida</taxon>
        <taxon>eudicotyledons</taxon>
        <taxon>Gunneridae</taxon>
        <taxon>Pentapetalae</taxon>
        <taxon>rosids</taxon>
        <taxon>fabids</taxon>
        <taxon>Rosales</taxon>
        <taxon>Rosaceae</taxon>
        <taxon>Rosoideae</taxon>
        <taxon>Rosoideae incertae sedis</taxon>
        <taxon>Rosa</taxon>
    </lineage>
</organism>
<dbReference type="GO" id="GO:0016567">
    <property type="term" value="P:protein ubiquitination"/>
    <property type="evidence" value="ECO:0007669"/>
    <property type="project" value="TreeGrafter"/>
</dbReference>
<name>A0A2P6QC39_ROSCH</name>
<keyword evidence="3" id="KW-0862">Zinc</keyword>
<dbReference type="PANTHER" id="PTHR45969">
    <property type="entry name" value="RING ZINC FINGER PROTEIN-RELATED"/>
    <property type="match status" value="1"/>
</dbReference>
<evidence type="ECO:0000256" key="3">
    <source>
        <dbReference type="ARBA" id="ARBA00022833"/>
    </source>
</evidence>
<evidence type="ECO:0000256" key="1">
    <source>
        <dbReference type="ARBA" id="ARBA00022723"/>
    </source>
</evidence>
<evidence type="ECO:0000256" key="2">
    <source>
        <dbReference type="ARBA" id="ARBA00022771"/>
    </source>
</evidence>
<proteinExistence type="predicted"/>
<evidence type="ECO:0000256" key="4">
    <source>
        <dbReference type="PROSITE-ProRule" id="PRU00175"/>
    </source>
</evidence>
<dbReference type="AlphaFoldDB" id="A0A2P6QC39"/>
<dbReference type="Gramene" id="PRQ31747">
    <property type="protein sequence ID" value="PRQ31747"/>
    <property type="gene ID" value="RchiOBHm_Chr5g0038881"/>
</dbReference>
<dbReference type="PANTHER" id="PTHR45969:SF55">
    <property type="entry name" value="OS07G0686300 PROTEIN"/>
    <property type="match status" value="1"/>
</dbReference>
<evidence type="ECO:0000313" key="7">
    <source>
        <dbReference type="Proteomes" id="UP000238479"/>
    </source>
</evidence>
<keyword evidence="2 4" id="KW-0863">Zinc-finger</keyword>
<gene>
    <name evidence="6" type="ORF">RchiOBHm_Chr5g0038881</name>
</gene>
<feature type="domain" description="RING-type" evidence="5">
    <location>
        <begin position="7"/>
        <end position="49"/>
    </location>
</feature>
<dbReference type="SMART" id="SM00184">
    <property type="entry name" value="RING"/>
    <property type="match status" value="1"/>
</dbReference>